<reference evidence="2 3" key="1">
    <citation type="submission" date="2019-06" db="EMBL/GenBank/DDBJ databases">
        <title>Draft genome sequence of Miniimonas arenae KCTC 19750T isolated from sea sand.</title>
        <authorList>
            <person name="Park S.-J."/>
        </authorList>
    </citation>
    <scope>NUCLEOTIDE SEQUENCE [LARGE SCALE GENOMIC DNA]</scope>
    <source>
        <strain evidence="2 3">KCTC 19750</strain>
    </source>
</reference>
<evidence type="ECO:0000313" key="3">
    <source>
        <dbReference type="Proteomes" id="UP000313849"/>
    </source>
</evidence>
<protein>
    <submittedName>
        <fullName evidence="2">VOC family protein</fullName>
    </submittedName>
</protein>
<dbReference type="Pfam" id="PF18029">
    <property type="entry name" value="Glyoxalase_6"/>
    <property type="match status" value="1"/>
</dbReference>
<organism evidence="2 3">
    <name type="scientific">Miniimonas arenae</name>
    <dbReference type="NCBI Taxonomy" id="676201"/>
    <lineage>
        <taxon>Bacteria</taxon>
        <taxon>Bacillati</taxon>
        <taxon>Actinomycetota</taxon>
        <taxon>Actinomycetes</taxon>
        <taxon>Micrococcales</taxon>
        <taxon>Beutenbergiaceae</taxon>
        <taxon>Miniimonas</taxon>
    </lineage>
</organism>
<comment type="caution">
    <text evidence="2">The sequence shown here is derived from an EMBL/GenBank/DDBJ whole genome shotgun (WGS) entry which is preliminary data.</text>
</comment>
<dbReference type="PANTHER" id="PTHR35908:SF1">
    <property type="entry name" value="CONSERVED PROTEIN"/>
    <property type="match status" value="1"/>
</dbReference>
<dbReference type="EMBL" id="VENP01000005">
    <property type="protein sequence ID" value="TNU76598.1"/>
    <property type="molecule type" value="Genomic_DNA"/>
</dbReference>
<accession>A0A5C5BGK1</accession>
<evidence type="ECO:0000259" key="1">
    <source>
        <dbReference type="PROSITE" id="PS51819"/>
    </source>
</evidence>
<sequence>MTLAIGMITVDSTDPVPLAHWWARVLEGEVVAENEGWFVVVTTPAGTLGFQRVDAVTPGKNKVHLDLTTHEDLALVAGGLLAAGATLVGERAEGAARWFTLADPQGNEFCVAHEG</sequence>
<dbReference type="SUPFAM" id="SSF54593">
    <property type="entry name" value="Glyoxalase/Bleomycin resistance protein/Dihydroxybiphenyl dioxygenase"/>
    <property type="match status" value="1"/>
</dbReference>
<dbReference type="Gene3D" id="3.10.180.10">
    <property type="entry name" value="2,3-Dihydroxybiphenyl 1,2-Dioxygenase, domain 1"/>
    <property type="match status" value="1"/>
</dbReference>
<dbReference type="CDD" id="cd06587">
    <property type="entry name" value="VOC"/>
    <property type="match status" value="1"/>
</dbReference>
<dbReference type="Proteomes" id="UP000313849">
    <property type="component" value="Unassembled WGS sequence"/>
</dbReference>
<dbReference type="RefSeq" id="WP_139985900.1">
    <property type="nucleotide sequence ID" value="NZ_VENP01000005.1"/>
</dbReference>
<feature type="domain" description="VOC" evidence="1">
    <location>
        <begin position="4"/>
        <end position="114"/>
    </location>
</feature>
<dbReference type="PANTHER" id="PTHR35908">
    <property type="entry name" value="HYPOTHETICAL FUSION PROTEIN"/>
    <property type="match status" value="1"/>
</dbReference>
<dbReference type="AlphaFoldDB" id="A0A5C5BGK1"/>
<dbReference type="OrthoDB" id="15077at2"/>
<dbReference type="InterPro" id="IPR029068">
    <property type="entry name" value="Glyas_Bleomycin-R_OHBP_Dase"/>
</dbReference>
<evidence type="ECO:0000313" key="2">
    <source>
        <dbReference type="EMBL" id="TNU76598.1"/>
    </source>
</evidence>
<gene>
    <name evidence="2" type="ORF">FH969_02550</name>
</gene>
<keyword evidence="3" id="KW-1185">Reference proteome</keyword>
<dbReference type="InterPro" id="IPR041581">
    <property type="entry name" value="Glyoxalase_6"/>
</dbReference>
<dbReference type="PROSITE" id="PS51819">
    <property type="entry name" value="VOC"/>
    <property type="match status" value="1"/>
</dbReference>
<dbReference type="InterPro" id="IPR037523">
    <property type="entry name" value="VOC_core"/>
</dbReference>
<proteinExistence type="predicted"/>
<name>A0A5C5BGK1_9MICO</name>